<dbReference type="PROSITE" id="PS50071">
    <property type="entry name" value="HOMEOBOX_2"/>
    <property type="match status" value="1"/>
</dbReference>
<dbReference type="PRINTS" id="PR00024">
    <property type="entry name" value="HOMEOBOX"/>
</dbReference>
<feature type="compositionally biased region" description="Polar residues" evidence="8">
    <location>
        <begin position="242"/>
        <end position="258"/>
    </location>
</feature>
<proteinExistence type="predicted"/>
<dbReference type="PANTHER" id="PTHR45659:SF4">
    <property type="entry name" value="HOMEOBOX PROTEIN ABDOMINAL-A"/>
    <property type="match status" value="1"/>
</dbReference>
<dbReference type="SMART" id="SM00389">
    <property type="entry name" value="HOX"/>
    <property type="match status" value="1"/>
</dbReference>
<dbReference type="InterPro" id="IPR009057">
    <property type="entry name" value="Homeodomain-like_sf"/>
</dbReference>
<evidence type="ECO:0000256" key="7">
    <source>
        <dbReference type="RuleBase" id="RU000682"/>
    </source>
</evidence>
<evidence type="ECO:0000256" key="1">
    <source>
        <dbReference type="ARBA" id="ARBA00004123"/>
    </source>
</evidence>
<dbReference type="InterPro" id="IPR050296">
    <property type="entry name" value="Antp_homeobox"/>
</dbReference>
<evidence type="ECO:0000259" key="9">
    <source>
        <dbReference type="PROSITE" id="PS50071"/>
    </source>
</evidence>
<evidence type="ECO:0000256" key="2">
    <source>
        <dbReference type="ARBA" id="ARBA00022473"/>
    </source>
</evidence>
<dbReference type="PANTHER" id="PTHR45659">
    <property type="entry name" value="HOMEOBOX PROTEIN HOX"/>
    <property type="match status" value="1"/>
</dbReference>
<evidence type="ECO:0000256" key="6">
    <source>
        <dbReference type="PROSITE-ProRule" id="PRU00108"/>
    </source>
</evidence>
<evidence type="ECO:0000313" key="10">
    <source>
        <dbReference type="WBParaSite" id="SSLN_0001327301-mRNA-1"/>
    </source>
</evidence>
<sequence>LRRTCVYGPARAHHICIDASAEAGTTSVGGGGGGGGGDGDGGGGGDNDGHVNPQMYCARVNQPAHAGAHARTGQPLIAPRLTQKYTEPSYTALRLKLRPPRCAPLRHAVIQKLYDNKPMSLRMLTVVCLCRGLVYGSLDEMGIESKRTRQTYTRYQTLELEKEFHFNKYLTRRRRIEIAHSLSLTERQIKIWFQNRRMKWKKEHHIAKLNGPGTLEQLEMMEQAANASGGSGESGTRPPPQLFQTSPPHKTHSSQMHRSSGPFDSDRRSVGTPSDSGVSSHPISEVEKTGLGMLYQRPELLTNCCPRVTSSTGAVGDEGKEYPTEEEGSVAEEAASGLNSDIYDSRQPKKFKRPSISPTSPSTASVVVEDRQTASATAPPPPPAPPGLCYNSKICHYMSKDCPSQFQDAFNQAAIMASQQAIQGELNHSGKSG</sequence>
<evidence type="ECO:0000256" key="3">
    <source>
        <dbReference type="ARBA" id="ARBA00023125"/>
    </source>
</evidence>
<dbReference type="GO" id="GO:0009952">
    <property type="term" value="P:anterior/posterior pattern specification"/>
    <property type="evidence" value="ECO:0007669"/>
    <property type="project" value="TreeGrafter"/>
</dbReference>
<feature type="region of interest" description="Disordered" evidence="8">
    <location>
        <begin position="28"/>
        <end position="54"/>
    </location>
</feature>
<dbReference type="GO" id="GO:0000981">
    <property type="term" value="F:DNA-binding transcription factor activity, RNA polymerase II-specific"/>
    <property type="evidence" value="ECO:0007669"/>
    <property type="project" value="InterPro"/>
</dbReference>
<feature type="compositionally biased region" description="Gly residues" evidence="8">
    <location>
        <begin position="28"/>
        <end position="46"/>
    </location>
</feature>
<feature type="region of interest" description="Disordered" evidence="8">
    <location>
        <begin position="305"/>
        <end position="385"/>
    </location>
</feature>
<organism evidence="10">
    <name type="scientific">Schistocephalus solidus</name>
    <name type="common">Tapeworm</name>
    <dbReference type="NCBI Taxonomy" id="70667"/>
    <lineage>
        <taxon>Eukaryota</taxon>
        <taxon>Metazoa</taxon>
        <taxon>Spiralia</taxon>
        <taxon>Lophotrochozoa</taxon>
        <taxon>Platyhelminthes</taxon>
        <taxon>Cestoda</taxon>
        <taxon>Eucestoda</taxon>
        <taxon>Diphyllobothriidea</taxon>
        <taxon>Diphyllobothriidae</taxon>
        <taxon>Schistocephalus</taxon>
    </lineage>
</organism>
<evidence type="ECO:0000256" key="4">
    <source>
        <dbReference type="ARBA" id="ARBA00023155"/>
    </source>
</evidence>
<dbReference type="InterPro" id="IPR017970">
    <property type="entry name" value="Homeobox_CS"/>
</dbReference>
<protein>
    <submittedName>
        <fullName evidence="10">Homeobox domain-containing protein</fullName>
    </submittedName>
</protein>
<dbReference type="GO" id="GO:0000978">
    <property type="term" value="F:RNA polymerase II cis-regulatory region sequence-specific DNA binding"/>
    <property type="evidence" value="ECO:0007669"/>
    <property type="project" value="TreeGrafter"/>
</dbReference>
<keyword evidence="4 6" id="KW-0371">Homeobox</keyword>
<feature type="region of interest" description="Disordered" evidence="8">
    <location>
        <begin position="225"/>
        <end position="285"/>
    </location>
</feature>
<accession>A0A183T8H9</accession>
<dbReference type="Gene3D" id="1.10.10.60">
    <property type="entry name" value="Homeodomain-like"/>
    <property type="match status" value="1"/>
</dbReference>
<keyword evidence="2" id="KW-0217">Developmental protein</keyword>
<feature type="DNA-binding region" description="Homeobox" evidence="6">
    <location>
        <begin position="145"/>
        <end position="204"/>
    </location>
</feature>
<dbReference type="GO" id="GO:0005634">
    <property type="term" value="C:nucleus"/>
    <property type="evidence" value="ECO:0007669"/>
    <property type="project" value="UniProtKB-SubCell"/>
</dbReference>
<feature type="compositionally biased region" description="Low complexity" evidence="8">
    <location>
        <begin position="354"/>
        <end position="377"/>
    </location>
</feature>
<dbReference type="InterPro" id="IPR020479">
    <property type="entry name" value="HD_metazoa"/>
</dbReference>
<dbReference type="Pfam" id="PF00046">
    <property type="entry name" value="Homeodomain"/>
    <property type="match status" value="1"/>
</dbReference>
<dbReference type="WBParaSite" id="SSLN_0001327301-mRNA-1">
    <property type="protein sequence ID" value="SSLN_0001327301-mRNA-1"/>
    <property type="gene ID" value="SSLN_0001327301"/>
</dbReference>
<name>A0A183T8H9_SCHSO</name>
<dbReference type="CDD" id="cd00086">
    <property type="entry name" value="homeodomain"/>
    <property type="match status" value="1"/>
</dbReference>
<dbReference type="AlphaFoldDB" id="A0A183T8H9"/>
<reference evidence="10" key="1">
    <citation type="submission" date="2016-06" db="UniProtKB">
        <authorList>
            <consortium name="WormBaseParasite"/>
        </authorList>
    </citation>
    <scope>IDENTIFICATION</scope>
</reference>
<dbReference type="SUPFAM" id="SSF46689">
    <property type="entry name" value="Homeodomain-like"/>
    <property type="match status" value="1"/>
</dbReference>
<evidence type="ECO:0000256" key="8">
    <source>
        <dbReference type="SAM" id="MobiDB-lite"/>
    </source>
</evidence>
<keyword evidence="3 6" id="KW-0238">DNA-binding</keyword>
<dbReference type="InterPro" id="IPR001356">
    <property type="entry name" value="HD"/>
</dbReference>
<feature type="domain" description="Homeobox" evidence="9">
    <location>
        <begin position="143"/>
        <end position="203"/>
    </location>
</feature>
<keyword evidence="5 6" id="KW-0539">Nucleus</keyword>
<dbReference type="PROSITE" id="PS00027">
    <property type="entry name" value="HOMEOBOX_1"/>
    <property type="match status" value="1"/>
</dbReference>
<comment type="subcellular location">
    <subcellularLocation>
        <location evidence="1 6 7">Nucleus</location>
    </subcellularLocation>
</comment>
<feature type="compositionally biased region" description="Polar residues" evidence="8">
    <location>
        <begin position="271"/>
        <end position="282"/>
    </location>
</feature>
<evidence type="ECO:0000256" key="5">
    <source>
        <dbReference type="ARBA" id="ARBA00023242"/>
    </source>
</evidence>